<feature type="domain" description="Reverse transcriptase" evidence="20">
    <location>
        <begin position="88"/>
        <end position="347"/>
    </location>
</feature>
<dbReference type="InterPro" id="IPR036990">
    <property type="entry name" value="M14A-like_propep"/>
</dbReference>
<evidence type="ECO:0000313" key="22">
    <source>
        <dbReference type="EMBL" id="KAK3535260.1"/>
    </source>
</evidence>
<evidence type="ECO:0000256" key="18">
    <source>
        <dbReference type="ARBA" id="ARBA00040642"/>
    </source>
</evidence>
<feature type="active site" description="Proton donor/acceptor" evidence="19">
    <location>
        <position position="912"/>
    </location>
</feature>
<evidence type="ECO:0000256" key="2">
    <source>
        <dbReference type="ARBA" id="ARBA00004613"/>
    </source>
</evidence>
<evidence type="ECO:0000256" key="9">
    <source>
        <dbReference type="ARBA" id="ARBA00022723"/>
    </source>
</evidence>
<evidence type="ECO:0000256" key="7">
    <source>
        <dbReference type="ARBA" id="ARBA00022645"/>
    </source>
</evidence>
<dbReference type="GO" id="GO:0005615">
    <property type="term" value="C:extracellular space"/>
    <property type="evidence" value="ECO:0007669"/>
    <property type="project" value="TreeGrafter"/>
</dbReference>
<keyword evidence="12" id="KW-0862">Zinc</keyword>
<dbReference type="PROSITE" id="PS50878">
    <property type="entry name" value="RT_POL"/>
    <property type="match status" value="1"/>
</dbReference>
<dbReference type="PANTHER" id="PTHR11705:SF94">
    <property type="entry name" value="CARBOXYPEPTIDASE A1"/>
    <property type="match status" value="1"/>
</dbReference>
<evidence type="ECO:0000256" key="17">
    <source>
        <dbReference type="ARBA" id="ARBA00039144"/>
    </source>
</evidence>
<dbReference type="FunFam" id="3.30.70.340:FF:000001">
    <property type="entry name" value="Carboxypeptidase A5"/>
    <property type="match status" value="1"/>
</dbReference>
<evidence type="ECO:0000256" key="1">
    <source>
        <dbReference type="ARBA" id="ARBA00001947"/>
    </source>
</evidence>
<dbReference type="AlphaFoldDB" id="A0AAE0V1W9"/>
<dbReference type="Gene3D" id="3.30.70.340">
    <property type="entry name" value="Metallocarboxypeptidase-like"/>
    <property type="match status" value="1"/>
</dbReference>
<dbReference type="Proteomes" id="UP001274896">
    <property type="component" value="Unassembled WGS sequence"/>
</dbReference>
<accession>A0AAE0V1W9</accession>
<keyword evidence="13" id="KW-0482">Metalloprotease</keyword>
<protein>
    <recommendedName>
        <fullName evidence="18">Carboxypeptidase A1</fullName>
        <ecNumber evidence="5">3.1.26.4</ecNumber>
        <ecNumber evidence="17">3.4.17.1</ecNumber>
    </recommendedName>
</protein>
<dbReference type="Gene3D" id="3.30.70.270">
    <property type="match status" value="1"/>
</dbReference>
<evidence type="ECO:0000313" key="23">
    <source>
        <dbReference type="Proteomes" id="UP001274896"/>
    </source>
</evidence>
<keyword evidence="10" id="KW-0732">Signal</keyword>
<dbReference type="GO" id="GO:0004523">
    <property type="term" value="F:RNA-DNA hybrid ribonuclease activity"/>
    <property type="evidence" value="ECO:0007669"/>
    <property type="project" value="UniProtKB-EC"/>
</dbReference>
<dbReference type="InterPro" id="IPR057247">
    <property type="entry name" value="CARBOXYPEPT_ZN_2"/>
</dbReference>
<dbReference type="FunFam" id="3.40.630.10:FF:000132">
    <property type="entry name" value="Carboxypeptidase A1"/>
    <property type="match status" value="1"/>
</dbReference>
<dbReference type="InterPro" id="IPR000834">
    <property type="entry name" value="Peptidase_M14"/>
</dbReference>
<dbReference type="EMBL" id="JAUCMX010000009">
    <property type="protein sequence ID" value="KAK3535260.1"/>
    <property type="molecule type" value="Genomic_DNA"/>
</dbReference>
<dbReference type="InterPro" id="IPR034248">
    <property type="entry name" value="CPA_M14_CPD"/>
</dbReference>
<sequence>MLTSEESIQRRWKEYFEELMNEENEREKRVEGVNSVEQKVDKIRKDEVRKALKRMKSGKAVGPDDIPVEVWKCLGEAAVEFLASLFNRVLESERMPEEWRRSVLVPIFKNKGDVQSCSNYRGIKLMSHTMKLWERVVEARLRKVVEICEQQYGFMPRKSTTDAIFALRILMEKYRDGQRELHCVFVDLEKAYDRVPREELWYCMRKSGVAEKYVRVVQDMYERSRTVVRCAVGQTEEFNVEVGLHQGSALSPFLFAIVMDQLSEEVRQESPWTMMFADDIVICSESREQVEENLERWRFALERRGMKVSRSKTEYMCVNEREGSGTVRLQGEEVKKVQEFKYLGSTVQSNGERGKEVKKRVQAGWNGWRKVSGVLCDRKISARIKGKVYRTVVRPAMLYGLETVSLRKRQESELEVAELKMLRFSLGVTRLDRIRNEYIRGTAHVGRLGDKVREARLRWFGHVQRRESEYIGRRMLDMELPGRRQRGRPKRRRLAHAVGNRAAFSTWRQRLKVIALEYKRTPVLGERTTGRKMRGLWVLLALCGAVFGKETFEGHQVLRITVVNEAQIELLKELSQNEHLGLDFWMDPVDVSLPVDVRVPFHSLQAVRAFLGYHEIHYEIMIQDLQDLLDSEQREMLKSKAFVVRSSDDYNYASYHTLNEINSFMDTLVQENPGFVSKLVIGQSYEGRPLNVLKFSTGANRPGLWIDTGIHSREWVTQASGTWFAKKIVTDYGRDAELTDILNKYDIFLEIVTNPDGFQFTHTSNRMWRKTRKPNPGSSCVGVDPNRNWDAGFGGPGASSSPCTETYRGPRAHSEPEVKAIVDFVKSHGQIKAFVSIHSYSQMLLYPYGYTRTPCKDQAELHELARKAITDLSSLYNTQYRYGSIINTIYQASGGTIDWTYDQGIKYSYTFELRDTGRYGFILPANQIIPTAQETWLALMAIMKHTKNNPY</sequence>
<dbReference type="CDD" id="cd03870">
    <property type="entry name" value="M14_CPA"/>
    <property type="match status" value="1"/>
</dbReference>
<dbReference type="EC" id="3.1.26.4" evidence="5"/>
<evidence type="ECO:0000256" key="4">
    <source>
        <dbReference type="ARBA" id="ARBA00010879"/>
    </source>
</evidence>
<keyword evidence="7" id="KW-0121">Carboxypeptidase</keyword>
<dbReference type="EC" id="3.4.17.1" evidence="17"/>
<dbReference type="PRINTS" id="PR00765">
    <property type="entry name" value="CRBOXYPTASEA"/>
</dbReference>
<evidence type="ECO:0000256" key="11">
    <source>
        <dbReference type="ARBA" id="ARBA00022801"/>
    </source>
</evidence>
<keyword evidence="23" id="KW-1185">Reference proteome</keyword>
<dbReference type="GO" id="GO:0008270">
    <property type="term" value="F:zinc ion binding"/>
    <property type="evidence" value="ECO:0007669"/>
    <property type="project" value="InterPro"/>
</dbReference>
<evidence type="ECO:0000256" key="19">
    <source>
        <dbReference type="PROSITE-ProRule" id="PRU01379"/>
    </source>
</evidence>
<comment type="catalytic activity">
    <reaction evidence="16">
        <text>Release of a C-terminal amino acid, but little or no action with -Asp, -Glu, -Arg, -Lys or -Pro.</text>
        <dbReference type="EC" id="3.4.17.1"/>
    </reaction>
</comment>
<dbReference type="PANTHER" id="PTHR11705">
    <property type="entry name" value="PROTEASE FAMILY M14 CARBOXYPEPTIDASE A,B"/>
    <property type="match status" value="1"/>
</dbReference>
<dbReference type="GO" id="GO:0004181">
    <property type="term" value="F:metallocarboxypeptidase activity"/>
    <property type="evidence" value="ECO:0007669"/>
    <property type="project" value="UniProtKB-EC"/>
</dbReference>
<organism evidence="22 23">
    <name type="scientific">Hemibagrus guttatus</name>
    <dbReference type="NCBI Taxonomy" id="175788"/>
    <lineage>
        <taxon>Eukaryota</taxon>
        <taxon>Metazoa</taxon>
        <taxon>Chordata</taxon>
        <taxon>Craniata</taxon>
        <taxon>Vertebrata</taxon>
        <taxon>Euteleostomi</taxon>
        <taxon>Actinopterygii</taxon>
        <taxon>Neopterygii</taxon>
        <taxon>Teleostei</taxon>
        <taxon>Ostariophysi</taxon>
        <taxon>Siluriformes</taxon>
        <taxon>Bagridae</taxon>
        <taxon>Hemibagrus</taxon>
    </lineage>
</organism>
<evidence type="ECO:0000259" key="20">
    <source>
        <dbReference type="PROSITE" id="PS50878"/>
    </source>
</evidence>
<gene>
    <name evidence="22" type="ORF">QTP70_005945</name>
</gene>
<dbReference type="GO" id="GO:0006508">
    <property type="term" value="P:proteolysis"/>
    <property type="evidence" value="ECO:0007669"/>
    <property type="project" value="UniProtKB-KW"/>
</dbReference>
<dbReference type="PROSITE" id="PS00132">
    <property type="entry name" value="CARBOXYPEPT_ZN_1"/>
    <property type="match status" value="1"/>
</dbReference>
<dbReference type="InterPro" id="IPR043502">
    <property type="entry name" value="DNA/RNA_pol_sf"/>
</dbReference>
<dbReference type="PROSITE" id="PS52035">
    <property type="entry name" value="PEPTIDASE_M14"/>
    <property type="match status" value="1"/>
</dbReference>
<dbReference type="Gene3D" id="3.40.630.10">
    <property type="entry name" value="Zn peptidases"/>
    <property type="match status" value="1"/>
</dbReference>
<keyword evidence="14" id="KW-0865">Zymogen</keyword>
<dbReference type="Pfam" id="PF00246">
    <property type="entry name" value="Peptidase_M14"/>
    <property type="match status" value="1"/>
</dbReference>
<keyword evidence="8" id="KW-0645">Protease</keyword>
<keyword evidence="6" id="KW-0964">Secreted</keyword>
<dbReference type="CDD" id="cd01650">
    <property type="entry name" value="RT_nLTR_like"/>
    <property type="match status" value="1"/>
</dbReference>
<evidence type="ECO:0000256" key="15">
    <source>
        <dbReference type="ARBA" id="ARBA00023157"/>
    </source>
</evidence>
<dbReference type="InterPro" id="IPR057246">
    <property type="entry name" value="CARBOXYPEPT_ZN_1"/>
</dbReference>
<evidence type="ECO:0000256" key="16">
    <source>
        <dbReference type="ARBA" id="ARBA00036253"/>
    </source>
</evidence>
<evidence type="ECO:0000256" key="6">
    <source>
        <dbReference type="ARBA" id="ARBA00022525"/>
    </source>
</evidence>
<comment type="cofactor">
    <cofactor evidence="1">
        <name>Zn(2+)</name>
        <dbReference type="ChEBI" id="CHEBI:29105"/>
    </cofactor>
</comment>
<name>A0AAE0V1W9_9TELE</name>
<evidence type="ECO:0000256" key="3">
    <source>
        <dbReference type="ARBA" id="ARBA00005988"/>
    </source>
</evidence>
<evidence type="ECO:0000256" key="10">
    <source>
        <dbReference type="ARBA" id="ARBA00022729"/>
    </source>
</evidence>
<dbReference type="SUPFAM" id="SSF53187">
    <property type="entry name" value="Zn-dependent exopeptidases"/>
    <property type="match status" value="1"/>
</dbReference>
<keyword evidence="9" id="KW-0479">Metal-binding</keyword>
<comment type="similarity">
    <text evidence="4">Belongs to the beta type-B retroviral polymerase family. HERV class-II K(HML-2) pol subfamily.</text>
</comment>
<dbReference type="Pfam" id="PF00078">
    <property type="entry name" value="RVT_1"/>
    <property type="match status" value="1"/>
</dbReference>
<evidence type="ECO:0000256" key="13">
    <source>
        <dbReference type="ARBA" id="ARBA00023049"/>
    </source>
</evidence>
<dbReference type="SUPFAM" id="SSF54897">
    <property type="entry name" value="Protease propeptides/inhibitors"/>
    <property type="match status" value="1"/>
</dbReference>
<dbReference type="SUPFAM" id="SSF56672">
    <property type="entry name" value="DNA/RNA polymerases"/>
    <property type="match status" value="1"/>
</dbReference>
<dbReference type="PROSITE" id="PS00133">
    <property type="entry name" value="CARBOXYPEPT_ZN_2"/>
    <property type="match status" value="1"/>
</dbReference>
<dbReference type="InterPro" id="IPR043128">
    <property type="entry name" value="Rev_trsase/Diguanyl_cyclase"/>
</dbReference>
<comment type="similarity">
    <text evidence="3 19">Belongs to the peptidase M14 family.</text>
</comment>
<dbReference type="SMART" id="SM00631">
    <property type="entry name" value="Zn_pept"/>
    <property type="match status" value="1"/>
</dbReference>
<reference evidence="22" key="1">
    <citation type="submission" date="2023-06" db="EMBL/GenBank/DDBJ databases">
        <title>Male Hemibagrus guttatus genome.</title>
        <authorList>
            <person name="Bian C."/>
        </authorList>
    </citation>
    <scope>NUCLEOTIDE SEQUENCE</scope>
    <source>
        <strain evidence="22">Male_cb2023</strain>
        <tissue evidence="22">Muscle</tissue>
    </source>
</reference>
<evidence type="ECO:0000256" key="8">
    <source>
        <dbReference type="ARBA" id="ARBA00022670"/>
    </source>
</evidence>
<keyword evidence="11" id="KW-0378">Hydrolase</keyword>
<evidence type="ECO:0000256" key="14">
    <source>
        <dbReference type="ARBA" id="ARBA00023145"/>
    </source>
</evidence>
<comment type="subcellular location">
    <subcellularLocation>
        <location evidence="2">Secreted</location>
    </subcellularLocation>
</comment>
<proteinExistence type="inferred from homology"/>
<comment type="caution">
    <text evidence="22">The sequence shown here is derived from an EMBL/GenBank/DDBJ whole genome shotgun (WGS) entry which is preliminary data.</text>
</comment>
<evidence type="ECO:0000259" key="21">
    <source>
        <dbReference type="PROSITE" id="PS52035"/>
    </source>
</evidence>
<evidence type="ECO:0000256" key="5">
    <source>
        <dbReference type="ARBA" id="ARBA00012180"/>
    </source>
</evidence>
<dbReference type="InterPro" id="IPR003146">
    <property type="entry name" value="M14A_act_pep"/>
</dbReference>
<feature type="domain" description="Peptidase M14" evidence="21">
    <location>
        <begin position="654"/>
        <end position="946"/>
    </location>
</feature>
<dbReference type="InterPro" id="IPR000477">
    <property type="entry name" value="RT_dom"/>
</dbReference>
<dbReference type="Pfam" id="PF02244">
    <property type="entry name" value="Propep_M14"/>
    <property type="match status" value="1"/>
</dbReference>
<evidence type="ECO:0000256" key="12">
    <source>
        <dbReference type="ARBA" id="ARBA00022833"/>
    </source>
</evidence>
<keyword evidence="15" id="KW-1015">Disulfide bond</keyword>